<dbReference type="InterPro" id="IPR052073">
    <property type="entry name" value="Amide_Lactam_Regulators"/>
</dbReference>
<evidence type="ECO:0000256" key="6">
    <source>
        <dbReference type="ARBA" id="ARBA00023242"/>
    </source>
</evidence>
<dbReference type="CDD" id="cd00067">
    <property type="entry name" value="GAL4"/>
    <property type="match status" value="1"/>
</dbReference>
<keyword evidence="3" id="KW-0805">Transcription regulation</keyword>
<name>A0AAN6D1H2_9ASCO</name>
<keyword evidence="5" id="KW-0804">Transcription</keyword>
<feature type="region of interest" description="Disordered" evidence="7">
    <location>
        <begin position="29"/>
        <end position="50"/>
    </location>
</feature>
<dbReference type="Pfam" id="PF04082">
    <property type="entry name" value="Fungal_trans"/>
    <property type="match status" value="1"/>
</dbReference>
<accession>A0AAN6D1H2</accession>
<dbReference type="Gene3D" id="4.10.240.10">
    <property type="entry name" value="Zn(2)-C6 fungal-type DNA-binding domain"/>
    <property type="match status" value="1"/>
</dbReference>
<dbReference type="InterPro" id="IPR036864">
    <property type="entry name" value="Zn2-C6_fun-type_DNA-bd_sf"/>
</dbReference>
<dbReference type="SMART" id="SM00066">
    <property type="entry name" value="GAL4"/>
    <property type="match status" value="1"/>
</dbReference>
<organism evidence="9 10">
    <name type="scientific">Ogataea haglerorum</name>
    <dbReference type="NCBI Taxonomy" id="1937702"/>
    <lineage>
        <taxon>Eukaryota</taxon>
        <taxon>Fungi</taxon>
        <taxon>Dikarya</taxon>
        <taxon>Ascomycota</taxon>
        <taxon>Saccharomycotina</taxon>
        <taxon>Pichiomycetes</taxon>
        <taxon>Pichiales</taxon>
        <taxon>Pichiaceae</taxon>
        <taxon>Ogataea</taxon>
    </lineage>
</organism>
<keyword evidence="1" id="KW-0479">Metal-binding</keyword>
<feature type="compositionally biased region" description="Polar residues" evidence="7">
    <location>
        <begin position="109"/>
        <end position="121"/>
    </location>
</feature>
<dbReference type="GO" id="GO:0000981">
    <property type="term" value="F:DNA-binding transcription factor activity, RNA polymerase II-specific"/>
    <property type="evidence" value="ECO:0007669"/>
    <property type="project" value="InterPro"/>
</dbReference>
<dbReference type="CDD" id="cd12148">
    <property type="entry name" value="fungal_TF_MHR"/>
    <property type="match status" value="1"/>
</dbReference>
<comment type="caution">
    <text evidence="9">The sequence shown here is derived from an EMBL/GenBank/DDBJ whole genome shotgun (WGS) entry which is preliminary data.</text>
</comment>
<dbReference type="PANTHER" id="PTHR47171">
    <property type="entry name" value="FARA-RELATED"/>
    <property type="match status" value="1"/>
</dbReference>
<sequence>MFPYQTPPDGFANRCYSVNAGQQNLQPYTYSPLVDPSLQRRSSSSRRPRAKFSCQNCHNRKVRCDISVKNDNLSDATSLVPCTNCKLNGTACQAFERKKMYDTKRKRQQSAQGLLRSTSGKGASDLQKNAEFAPEIFLAANLDSIALKPHNSSDNRLSKIVTRKLCPDPIFLDDYYGRTSPNVIASEQIRLDGIKSDTLKVPPLEVCWLLIDRFFDKLNYQLPIVNREAFYEQNQNLRTPSSALLLLAILFAGSRDIDSDRWSPAQLQQQQIITQRLFHKARLAYENEIETEPLCIVQTLVIFSCHAPHYTSRDAFYWIELALFTAEQYGFHVSGSPELRVVWWIAYTQYHLLHLAHVTKPNHQPIQPVAEADLKLYGLDQLQREYLVVLMRMCTMLSQAWTIPPDDSTAMKIDSLWAEWFHGLPKSLIYRIDSRAAKSVLCLVINMVHQAFLIINHRANVRRLTCDGPVAADYFPSWAVTIKSAYLISATAQNLADINELRHFLGILPQLLYISCLGYLLHINSKDLRARDIARNKINFNLHYLDSLSYKWPVANQLGYQIRRRLELRYVQPEIQIRSTPSETFDTVQLYHCFLSKSRTSIPNLIQSQESESDDFVYLSKKFELGDVFWNPQMDTSPGIELKNQRRVPNDHLSFVFW</sequence>
<dbReference type="Pfam" id="PF00172">
    <property type="entry name" value="Zn_clus"/>
    <property type="match status" value="1"/>
</dbReference>
<evidence type="ECO:0000256" key="2">
    <source>
        <dbReference type="ARBA" id="ARBA00022833"/>
    </source>
</evidence>
<dbReference type="SUPFAM" id="SSF57701">
    <property type="entry name" value="Zn2/Cys6 DNA-binding domain"/>
    <property type="match status" value="1"/>
</dbReference>
<dbReference type="EMBL" id="JAHLUH010000017">
    <property type="protein sequence ID" value="KAG7724406.1"/>
    <property type="molecule type" value="Genomic_DNA"/>
</dbReference>
<feature type="region of interest" description="Disordered" evidence="7">
    <location>
        <begin position="102"/>
        <end position="122"/>
    </location>
</feature>
<evidence type="ECO:0000256" key="3">
    <source>
        <dbReference type="ARBA" id="ARBA00023015"/>
    </source>
</evidence>
<dbReference type="AlphaFoldDB" id="A0AAN6D1H2"/>
<dbReference type="Proteomes" id="UP000738402">
    <property type="component" value="Unassembled WGS sequence"/>
</dbReference>
<keyword evidence="2" id="KW-0862">Zinc</keyword>
<keyword evidence="4" id="KW-0238">DNA-binding</keyword>
<proteinExistence type="predicted"/>
<keyword evidence="6" id="KW-0539">Nucleus</keyword>
<evidence type="ECO:0000313" key="9">
    <source>
        <dbReference type="EMBL" id="KAG7724406.1"/>
    </source>
</evidence>
<reference evidence="9" key="1">
    <citation type="journal article" date="2021" name="G3 (Bethesda)">
        <title>Genomic diversity, chromosomal rearrangements, and interspecies hybridization in the ogataea polymorpha species complex.</title>
        <authorList>
            <person name="Hanson S.J."/>
            <person name="Cinneide E.O."/>
            <person name="Salzberg L.I."/>
            <person name="Wolfe K.H."/>
            <person name="McGowan J."/>
            <person name="Fitzpatrick D.A."/>
            <person name="Matlin K."/>
        </authorList>
    </citation>
    <scope>NUCLEOTIDE SEQUENCE</scope>
    <source>
        <strain evidence="9">83-405-1</strain>
    </source>
</reference>
<gene>
    <name evidence="9" type="ORF">KL933_004910</name>
</gene>
<protein>
    <recommendedName>
        <fullName evidence="8">Zn(2)-C6 fungal-type domain-containing protein</fullName>
    </recommendedName>
</protein>
<feature type="domain" description="Zn(2)-C6 fungal-type" evidence="8">
    <location>
        <begin position="48"/>
        <end position="103"/>
    </location>
</feature>
<dbReference type="GO" id="GO:0006351">
    <property type="term" value="P:DNA-templated transcription"/>
    <property type="evidence" value="ECO:0007669"/>
    <property type="project" value="InterPro"/>
</dbReference>
<dbReference type="GO" id="GO:0008270">
    <property type="term" value="F:zinc ion binding"/>
    <property type="evidence" value="ECO:0007669"/>
    <property type="project" value="InterPro"/>
</dbReference>
<dbReference type="InterPro" id="IPR007219">
    <property type="entry name" value="XnlR_reg_dom"/>
</dbReference>
<evidence type="ECO:0000256" key="5">
    <source>
        <dbReference type="ARBA" id="ARBA00023163"/>
    </source>
</evidence>
<evidence type="ECO:0000313" key="10">
    <source>
        <dbReference type="Proteomes" id="UP000738402"/>
    </source>
</evidence>
<evidence type="ECO:0000256" key="7">
    <source>
        <dbReference type="SAM" id="MobiDB-lite"/>
    </source>
</evidence>
<dbReference type="InterPro" id="IPR001138">
    <property type="entry name" value="Zn2Cys6_DnaBD"/>
</dbReference>
<evidence type="ECO:0000256" key="4">
    <source>
        <dbReference type="ARBA" id="ARBA00023125"/>
    </source>
</evidence>
<dbReference type="PANTHER" id="PTHR47171:SF3">
    <property type="entry name" value="FARA-RELATED"/>
    <property type="match status" value="1"/>
</dbReference>
<dbReference type="GO" id="GO:0003677">
    <property type="term" value="F:DNA binding"/>
    <property type="evidence" value="ECO:0007669"/>
    <property type="project" value="UniProtKB-KW"/>
</dbReference>
<evidence type="ECO:0000259" key="8">
    <source>
        <dbReference type="SMART" id="SM00066"/>
    </source>
</evidence>
<evidence type="ECO:0000256" key="1">
    <source>
        <dbReference type="ARBA" id="ARBA00022723"/>
    </source>
</evidence>